<evidence type="ECO:0000313" key="3">
    <source>
        <dbReference type="EMBL" id="EWT03801.1"/>
    </source>
</evidence>
<keyword evidence="4" id="KW-1185">Reference proteome</keyword>
<dbReference type="PATRIC" id="fig|584657.3.peg.4320"/>
<reference evidence="4" key="1">
    <citation type="submission" date="2013-08" db="EMBL/GenBank/DDBJ databases">
        <title>Intrasporangium oryzae NRRL B-24470.</title>
        <authorList>
            <person name="Liu H."/>
            <person name="Wang G."/>
        </authorList>
    </citation>
    <scope>NUCLEOTIDE SEQUENCE [LARGE SCALE GENOMIC DNA]</scope>
    <source>
        <strain evidence="4">Q5-1</strain>
    </source>
</reference>
<proteinExistence type="predicted"/>
<dbReference type="Proteomes" id="UP000019494">
    <property type="component" value="Unassembled WGS sequence"/>
</dbReference>
<gene>
    <name evidence="3" type="ORF">N864_18400</name>
</gene>
<evidence type="ECO:0000256" key="1">
    <source>
        <dbReference type="SAM" id="MobiDB-lite"/>
    </source>
</evidence>
<organism evidence="3 4">
    <name type="scientific">Intrasporangium chromatireducens Q5-1</name>
    <dbReference type="NCBI Taxonomy" id="584657"/>
    <lineage>
        <taxon>Bacteria</taxon>
        <taxon>Bacillati</taxon>
        <taxon>Actinomycetota</taxon>
        <taxon>Actinomycetes</taxon>
        <taxon>Micrococcales</taxon>
        <taxon>Intrasporangiaceae</taxon>
        <taxon>Intrasporangium</taxon>
    </lineage>
</organism>
<feature type="transmembrane region" description="Helical" evidence="2">
    <location>
        <begin position="41"/>
        <end position="63"/>
    </location>
</feature>
<sequence>MSEQRLRKALGAVNDLEPPRDDLFVDRAMRRGRARAHRRRSWVVGAAAAVALVAVVGGTWVVGRPGQGTSASSAGAPEAVTAQNDTGSAGGRPPSAPVTATPGVPPARDLSGWFSGPMTPVRGAMEALAPTLEARFADVFAGMYGADAGNARVVVCVTRSDPALEDLVRSAAGADVEYRTVAHSIRELQDAASRVESQRVALQARGVTVLGTRFDARTNRVVVTTTADDHGLVSALTGSDLVTVVVDSSHTPRPMLPGGSTLPPLQR</sequence>
<comment type="caution">
    <text evidence="3">The sequence shown here is derived from an EMBL/GenBank/DDBJ whole genome shotgun (WGS) entry which is preliminary data.</text>
</comment>
<feature type="region of interest" description="Disordered" evidence="1">
    <location>
        <begin position="66"/>
        <end position="112"/>
    </location>
</feature>
<dbReference type="RefSeq" id="WP_034722662.1">
    <property type="nucleotide sequence ID" value="NZ_AWQS01000455.1"/>
</dbReference>
<keyword evidence="2" id="KW-0472">Membrane</keyword>
<dbReference type="AlphaFoldDB" id="W9GC59"/>
<evidence type="ECO:0000313" key="4">
    <source>
        <dbReference type="Proteomes" id="UP000019494"/>
    </source>
</evidence>
<keyword evidence="2" id="KW-0812">Transmembrane</keyword>
<dbReference type="EMBL" id="AWQS01000455">
    <property type="protein sequence ID" value="EWT03801.1"/>
    <property type="molecule type" value="Genomic_DNA"/>
</dbReference>
<evidence type="ECO:0000256" key="2">
    <source>
        <dbReference type="SAM" id="Phobius"/>
    </source>
</evidence>
<dbReference type="OrthoDB" id="4864740at2"/>
<keyword evidence="2" id="KW-1133">Transmembrane helix</keyword>
<protein>
    <submittedName>
        <fullName evidence="3">Uncharacterized protein</fullName>
    </submittedName>
</protein>
<accession>W9GC59</accession>
<name>W9GC59_9MICO</name>